<evidence type="ECO:0000256" key="1">
    <source>
        <dbReference type="PIRSR" id="PIRSR602187-50"/>
    </source>
</evidence>
<dbReference type="GO" id="GO:0005829">
    <property type="term" value="C:cytosol"/>
    <property type="evidence" value="ECO:0007669"/>
    <property type="project" value="TreeGrafter"/>
</dbReference>
<dbReference type="InterPro" id="IPR011322">
    <property type="entry name" value="N-reg_PII-like_a/b"/>
</dbReference>
<keyword evidence="1" id="KW-0597">Phosphoprotein</keyword>
<dbReference type="PROSITE" id="PS51343">
    <property type="entry name" value="PII_GLNB_DOM"/>
    <property type="match status" value="1"/>
</dbReference>
<feature type="modified residue" description="O-UMP-tyrosine" evidence="1">
    <location>
        <position position="51"/>
    </location>
</feature>
<evidence type="ECO:0000313" key="4">
    <source>
        <dbReference type="Proteomes" id="UP000600171"/>
    </source>
</evidence>
<evidence type="ECO:0000256" key="2">
    <source>
        <dbReference type="RuleBase" id="RU003936"/>
    </source>
</evidence>
<dbReference type="AlphaFoldDB" id="A0A917MRD5"/>
<dbReference type="SMART" id="SM00938">
    <property type="entry name" value="P-II"/>
    <property type="match status" value="1"/>
</dbReference>
<dbReference type="GO" id="GO:0030234">
    <property type="term" value="F:enzyme regulator activity"/>
    <property type="evidence" value="ECO:0007669"/>
    <property type="project" value="InterPro"/>
</dbReference>
<keyword evidence="4" id="KW-1185">Reference proteome</keyword>
<dbReference type="Proteomes" id="UP000600171">
    <property type="component" value="Unassembled WGS sequence"/>
</dbReference>
<gene>
    <name evidence="3" type="ORF">GCM10007359_05120</name>
</gene>
<dbReference type="RefSeq" id="WP_188358756.1">
    <property type="nucleotide sequence ID" value="NZ_BMDC01000001.1"/>
</dbReference>
<dbReference type="InterPro" id="IPR002187">
    <property type="entry name" value="N-reg_PII"/>
</dbReference>
<dbReference type="GO" id="GO:0006808">
    <property type="term" value="P:regulation of nitrogen utilization"/>
    <property type="evidence" value="ECO:0007669"/>
    <property type="project" value="InterPro"/>
</dbReference>
<dbReference type="PANTHER" id="PTHR30115">
    <property type="entry name" value="NITROGEN REGULATORY PROTEIN P-II"/>
    <property type="match status" value="1"/>
</dbReference>
<proteinExistence type="inferred from homology"/>
<accession>A0A917MRD5</accession>
<dbReference type="PROSITE" id="PS00638">
    <property type="entry name" value="PII_GLNB_CTER"/>
    <property type="match status" value="1"/>
</dbReference>
<dbReference type="PRINTS" id="PR00340">
    <property type="entry name" value="PIIGLNB"/>
</dbReference>
<dbReference type="Gene3D" id="3.30.70.120">
    <property type="match status" value="1"/>
</dbReference>
<name>A0A917MRD5_9MICC</name>
<organism evidence="3 4">
    <name type="scientific">Rothia aerolata</name>
    <dbReference type="NCBI Taxonomy" id="1812262"/>
    <lineage>
        <taxon>Bacteria</taxon>
        <taxon>Bacillati</taxon>
        <taxon>Actinomycetota</taxon>
        <taxon>Actinomycetes</taxon>
        <taxon>Micrococcales</taxon>
        <taxon>Micrococcaceae</taxon>
        <taxon>Rothia</taxon>
    </lineage>
</organism>
<dbReference type="Pfam" id="PF00543">
    <property type="entry name" value="P-II"/>
    <property type="match status" value="1"/>
</dbReference>
<dbReference type="SUPFAM" id="SSF54913">
    <property type="entry name" value="GlnB-like"/>
    <property type="match status" value="1"/>
</dbReference>
<dbReference type="PANTHER" id="PTHR30115:SF11">
    <property type="entry name" value="NITROGEN REGULATORY PROTEIN P-II HOMOLOG"/>
    <property type="match status" value="1"/>
</dbReference>
<comment type="caution">
    <text evidence="3">The sequence shown here is derived from an EMBL/GenBank/DDBJ whole genome shotgun (WGS) entry which is preliminary data.</text>
</comment>
<dbReference type="GO" id="GO:0005524">
    <property type="term" value="F:ATP binding"/>
    <property type="evidence" value="ECO:0007669"/>
    <property type="project" value="TreeGrafter"/>
</dbReference>
<dbReference type="InterPro" id="IPR017918">
    <property type="entry name" value="N-reg_PII_CS"/>
</dbReference>
<protein>
    <submittedName>
        <fullName evidence="3">Nitrogen regulatory protein P-II 1</fullName>
    </submittedName>
</protein>
<dbReference type="InterPro" id="IPR015867">
    <property type="entry name" value="N-reg_PII/ATP_PRibTrfase_C"/>
</dbReference>
<sequence length="112" mass="12263">MKLVTAILQPEKFQDIRQALEEFGIKGMTVSEAQGYGQQGGHVEVYRGKEYQVNLLPKVRLEILTDDSQALDMVDLIIATANTGSAGDGKIWVTTVDEAIRVRTGERGEAAL</sequence>
<reference evidence="3 4" key="1">
    <citation type="journal article" date="2014" name="Int. J. Syst. Evol. Microbiol.">
        <title>Complete genome sequence of Corynebacterium casei LMG S-19264T (=DSM 44701T), isolated from a smear-ripened cheese.</title>
        <authorList>
            <consortium name="US DOE Joint Genome Institute (JGI-PGF)"/>
            <person name="Walter F."/>
            <person name="Albersmeier A."/>
            <person name="Kalinowski J."/>
            <person name="Ruckert C."/>
        </authorList>
    </citation>
    <scope>NUCLEOTIDE SEQUENCE [LARGE SCALE GENOMIC DNA]</scope>
    <source>
        <strain evidence="3 4">CCM 8669</strain>
    </source>
</reference>
<comment type="similarity">
    <text evidence="2">Belongs to the P(II) protein family.</text>
</comment>
<evidence type="ECO:0000313" key="3">
    <source>
        <dbReference type="EMBL" id="GGH58672.1"/>
    </source>
</evidence>
<dbReference type="EMBL" id="BMDC01000001">
    <property type="protein sequence ID" value="GGH58672.1"/>
    <property type="molecule type" value="Genomic_DNA"/>
</dbReference>